<reference evidence="2" key="1">
    <citation type="submission" date="2016-11" db="EMBL/GenBank/DDBJ databases">
        <title>The genome of Nicotiana attenuata.</title>
        <authorList>
            <person name="Xu S."/>
            <person name="Brockmoeller T."/>
            <person name="Gaquerel E."/>
            <person name="Navarro A."/>
            <person name="Kuhl H."/>
            <person name="Gase K."/>
            <person name="Ling Z."/>
            <person name="Zhou W."/>
            <person name="Kreitzer C."/>
            <person name="Stanke M."/>
            <person name="Tang H."/>
            <person name="Lyons E."/>
            <person name="Pandey P."/>
            <person name="Pandey S.P."/>
            <person name="Timmermann B."/>
            <person name="Baldwin I.T."/>
        </authorList>
    </citation>
    <scope>NUCLEOTIDE SEQUENCE [LARGE SCALE GENOMIC DNA]</scope>
    <source>
        <strain evidence="2">UT</strain>
    </source>
</reference>
<dbReference type="EMBL" id="MJEQ01003823">
    <property type="protein sequence ID" value="OIT22208.1"/>
    <property type="molecule type" value="Genomic_DNA"/>
</dbReference>
<evidence type="ECO:0000313" key="2">
    <source>
        <dbReference type="EMBL" id="OIT22208.1"/>
    </source>
</evidence>
<evidence type="ECO:0000313" key="3">
    <source>
        <dbReference type="Proteomes" id="UP000187609"/>
    </source>
</evidence>
<dbReference type="PANTHER" id="PTHR33710:SF80">
    <property type="entry name" value="ENDONUCLEASE_EXONUCLEASE_PHOSPHATASE"/>
    <property type="match status" value="1"/>
</dbReference>
<dbReference type="AlphaFoldDB" id="A0A1J6KB75"/>
<feature type="region of interest" description="Disordered" evidence="1">
    <location>
        <begin position="74"/>
        <end position="97"/>
    </location>
</feature>
<gene>
    <name evidence="2" type="ORF">A4A49_38031</name>
</gene>
<comment type="caution">
    <text evidence="2">The sequence shown here is derived from an EMBL/GenBank/DDBJ whole genome shotgun (WGS) entry which is preliminary data.</text>
</comment>
<name>A0A1J6KB75_NICAT</name>
<protein>
    <recommendedName>
        <fullName evidence="4">Endonuclease/exonuclease/phosphatase domain-containing protein</fullName>
    </recommendedName>
</protein>
<keyword evidence="3" id="KW-1185">Reference proteome</keyword>
<dbReference type="Gramene" id="OIT22208">
    <property type="protein sequence ID" value="OIT22208"/>
    <property type="gene ID" value="A4A49_38031"/>
</dbReference>
<sequence length="395" mass="45428">MARGRGRARERPSLQPIAGVGKPVEVLMQLEKTPVADMVKSPVSLDDVRMKQHASEGMKQGPAKRLDLSISPILSGQSDKSTEKPEDLTSSSKTTSDLAPCLNQWTKVMQEWRAKKPIEVKDLPVVVVGTEQPIAELHDKQCPEQEQHPPARCEDQAIVKNNHKVEQTPQKSPELSCIREFPTLATSVQRGNKIMGNPGVEQRKTLWRSLNDVSIQMTKPWIIGGDFNAMLYTQDKIYGNPVTMSEMTDFSDCIHNLLLNELPWKGDYYTCSNKQQGNDMILSRIDRVFGNDMWMTNWDHKDFDSLVEDIWKKRMAEHKMEDIWKKLKALKPLFKRLNDEEYKGIAKRIENARCDLITVQEKIQSQYTDSLLEQEKQTLNNENRWRVPDRIDQVM</sequence>
<dbReference type="PANTHER" id="PTHR33710">
    <property type="entry name" value="BNAC02G09200D PROTEIN"/>
    <property type="match status" value="1"/>
</dbReference>
<dbReference type="Gene3D" id="3.60.10.10">
    <property type="entry name" value="Endonuclease/exonuclease/phosphatase"/>
    <property type="match status" value="1"/>
</dbReference>
<evidence type="ECO:0000256" key="1">
    <source>
        <dbReference type="SAM" id="MobiDB-lite"/>
    </source>
</evidence>
<evidence type="ECO:0008006" key="4">
    <source>
        <dbReference type="Google" id="ProtNLM"/>
    </source>
</evidence>
<dbReference type="SUPFAM" id="SSF56219">
    <property type="entry name" value="DNase I-like"/>
    <property type="match status" value="1"/>
</dbReference>
<accession>A0A1J6KB75</accession>
<feature type="region of interest" description="Disordered" evidence="1">
    <location>
        <begin position="1"/>
        <end position="20"/>
    </location>
</feature>
<proteinExistence type="predicted"/>
<dbReference type="InterPro" id="IPR036691">
    <property type="entry name" value="Endo/exonu/phosph_ase_sf"/>
</dbReference>
<organism evidence="2 3">
    <name type="scientific">Nicotiana attenuata</name>
    <name type="common">Coyote tobacco</name>
    <dbReference type="NCBI Taxonomy" id="49451"/>
    <lineage>
        <taxon>Eukaryota</taxon>
        <taxon>Viridiplantae</taxon>
        <taxon>Streptophyta</taxon>
        <taxon>Embryophyta</taxon>
        <taxon>Tracheophyta</taxon>
        <taxon>Spermatophyta</taxon>
        <taxon>Magnoliopsida</taxon>
        <taxon>eudicotyledons</taxon>
        <taxon>Gunneridae</taxon>
        <taxon>Pentapetalae</taxon>
        <taxon>asterids</taxon>
        <taxon>lamiids</taxon>
        <taxon>Solanales</taxon>
        <taxon>Solanaceae</taxon>
        <taxon>Nicotianoideae</taxon>
        <taxon>Nicotianeae</taxon>
        <taxon>Nicotiana</taxon>
    </lineage>
</organism>
<dbReference type="Proteomes" id="UP000187609">
    <property type="component" value="Unassembled WGS sequence"/>
</dbReference>